<dbReference type="GO" id="GO:0071949">
    <property type="term" value="F:FAD binding"/>
    <property type="evidence" value="ECO:0007669"/>
    <property type="project" value="InterPro"/>
</dbReference>
<accession>A0A7J7LYZ0</accession>
<dbReference type="Proteomes" id="UP000541444">
    <property type="component" value="Unassembled WGS sequence"/>
</dbReference>
<dbReference type="Gene3D" id="3.30.465.10">
    <property type="match status" value="1"/>
</dbReference>
<dbReference type="GO" id="GO:0016491">
    <property type="term" value="F:oxidoreductase activity"/>
    <property type="evidence" value="ECO:0007669"/>
    <property type="project" value="InterPro"/>
</dbReference>
<feature type="chain" id="PRO_5029851108" description="FAD-binding PCMH-type domain-containing protein" evidence="7">
    <location>
        <begin position="21"/>
        <end position="550"/>
    </location>
</feature>
<dbReference type="SUPFAM" id="SSF56176">
    <property type="entry name" value="FAD-binding/transporter-associated domain-like"/>
    <property type="match status" value="1"/>
</dbReference>
<dbReference type="Pfam" id="PF01565">
    <property type="entry name" value="FAD_binding_4"/>
    <property type="match status" value="1"/>
</dbReference>
<dbReference type="Gene3D" id="3.30.43.10">
    <property type="entry name" value="Uridine Diphospho-n-acetylenolpyruvylglucosamine Reductase, domain 2"/>
    <property type="match status" value="1"/>
</dbReference>
<reference evidence="9 10" key="1">
    <citation type="journal article" date="2020" name="IScience">
        <title>Genome Sequencing of the Endangered Kingdonia uniflora (Circaeasteraceae, Ranunculales) Reveals Potential Mechanisms of Evolutionary Specialization.</title>
        <authorList>
            <person name="Sun Y."/>
            <person name="Deng T."/>
            <person name="Zhang A."/>
            <person name="Moore M.J."/>
            <person name="Landis J.B."/>
            <person name="Lin N."/>
            <person name="Zhang H."/>
            <person name="Zhang X."/>
            <person name="Huang J."/>
            <person name="Zhang X."/>
            <person name="Sun H."/>
            <person name="Wang H."/>
        </authorList>
    </citation>
    <scope>NUCLEOTIDE SEQUENCE [LARGE SCALE GENOMIC DNA]</scope>
    <source>
        <strain evidence="9">TB1705</strain>
        <tissue evidence="9">Leaf</tissue>
    </source>
</reference>
<keyword evidence="10" id="KW-1185">Reference proteome</keyword>
<evidence type="ECO:0000256" key="5">
    <source>
        <dbReference type="ARBA" id="ARBA00022827"/>
    </source>
</evidence>
<dbReference type="PROSITE" id="PS51387">
    <property type="entry name" value="FAD_PCMH"/>
    <property type="match status" value="1"/>
</dbReference>
<dbReference type="InterPro" id="IPR006094">
    <property type="entry name" value="Oxid_FAD_bind_N"/>
</dbReference>
<dbReference type="InterPro" id="IPR016167">
    <property type="entry name" value="FAD-bd_PCMH_sub1"/>
</dbReference>
<sequence length="550" mass="60614">MRNASSLLLILFILATTTSGTTDSIIITGNEKILNFFSCLLSGDVNYTIPSSPSFHQIFHLSAYNLRITNASSSNPVAIILPGTKEQLLATITCCKNAPWEFIIRSGGHSLEGLSYSACNHHLFVLIDLMNLNRVLVDVESKTAWVEAGATLGEIYSEVSRASSHFGFPAGLCPTVGSGGHIGGGGWGLMSRKYGLASDNVVDAILVDSNGRLLDRQMMGEDVFWAIRGGGPGSFGAVYSWKISLVDVPDKVTAFRITRSGSITLTAGLLHKWQFVAPKLEDEVTLLASIRSEPDTTNMVLVATFLGLYLGPKHIALASINRALPELGLHGSECNELSWIESMAYFPGINQVTTVEALRDRFSTSDQKNYYKWKSDFVRELISLSGIEGILGMLMKESRMVLVLSPFGGIMSRIKSDMVPFPHREGNLYSLGYFVYWDENGEKMSSAYMDSIQNFHEYITPFVSKGPRASYVNEIDLDLGVMDWENVSMSGDELVEAGRAWGEKYFLGNYGRLVRAKTMIDPNNVFRHQQSIPSKSIQDLGDDINRIIEC</sequence>
<evidence type="ECO:0000256" key="1">
    <source>
        <dbReference type="ARBA" id="ARBA00001974"/>
    </source>
</evidence>
<evidence type="ECO:0000313" key="9">
    <source>
        <dbReference type="EMBL" id="KAF6147738.1"/>
    </source>
</evidence>
<dbReference type="OrthoDB" id="407275at2759"/>
<evidence type="ECO:0000256" key="7">
    <source>
        <dbReference type="SAM" id="SignalP"/>
    </source>
</evidence>
<comment type="cofactor">
    <cofactor evidence="1">
        <name>FAD</name>
        <dbReference type="ChEBI" id="CHEBI:57692"/>
    </cofactor>
</comment>
<comment type="similarity">
    <text evidence="2">Belongs to the oxygen-dependent FAD-linked oxidoreductase family.</text>
</comment>
<dbReference type="InterPro" id="IPR012951">
    <property type="entry name" value="BBE"/>
</dbReference>
<evidence type="ECO:0000256" key="6">
    <source>
        <dbReference type="ARBA" id="ARBA00023180"/>
    </source>
</evidence>
<keyword evidence="6" id="KW-0325">Glycoprotein</keyword>
<evidence type="ECO:0000256" key="4">
    <source>
        <dbReference type="ARBA" id="ARBA00022729"/>
    </source>
</evidence>
<dbReference type="Gene3D" id="3.40.462.20">
    <property type="match status" value="1"/>
</dbReference>
<keyword evidence="3" id="KW-0285">Flavoprotein</keyword>
<evidence type="ECO:0000259" key="8">
    <source>
        <dbReference type="PROSITE" id="PS51387"/>
    </source>
</evidence>
<evidence type="ECO:0000313" key="10">
    <source>
        <dbReference type="Proteomes" id="UP000541444"/>
    </source>
</evidence>
<protein>
    <recommendedName>
        <fullName evidence="8">FAD-binding PCMH-type domain-containing protein</fullName>
    </recommendedName>
</protein>
<dbReference type="AlphaFoldDB" id="A0A7J7LYZ0"/>
<keyword evidence="4 7" id="KW-0732">Signal</keyword>
<evidence type="ECO:0000256" key="3">
    <source>
        <dbReference type="ARBA" id="ARBA00022630"/>
    </source>
</evidence>
<feature type="domain" description="FAD-binding PCMH-type" evidence="8">
    <location>
        <begin position="72"/>
        <end position="248"/>
    </location>
</feature>
<dbReference type="Pfam" id="PF08031">
    <property type="entry name" value="BBE"/>
    <property type="match status" value="1"/>
</dbReference>
<dbReference type="InterPro" id="IPR016169">
    <property type="entry name" value="FAD-bd_PCMH_sub2"/>
</dbReference>
<dbReference type="InterPro" id="IPR016166">
    <property type="entry name" value="FAD-bd_PCMH"/>
</dbReference>
<gene>
    <name evidence="9" type="ORF">GIB67_006711</name>
</gene>
<proteinExistence type="inferred from homology"/>
<evidence type="ECO:0000256" key="2">
    <source>
        <dbReference type="ARBA" id="ARBA00005466"/>
    </source>
</evidence>
<feature type="signal peptide" evidence="7">
    <location>
        <begin position="1"/>
        <end position="20"/>
    </location>
</feature>
<dbReference type="PANTHER" id="PTHR32448">
    <property type="entry name" value="OS08G0158400 PROTEIN"/>
    <property type="match status" value="1"/>
</dbReference>
<dbReference type="EMBL" id="JACGCM010001879">
    <property type="protein sequence ID" value="KAF6147738.1"/>
    <property type="molecule type" value="Genomic_DNA"/>
</dbReference>
<name>A0A7J7LYZ0_9MAGN</name>
<comment type="caution">
    <text evidence="9">The sequence shown here is derived from an EMBL/GenBank/DDBJ whole genome shotgun (WGS) entry which is preliminary data.</text>
</comment>
<keyword evidence="5" id="KW-0274">FAD</keyword>
<organism evidence="9 10">
    <name type="scientific">Kingdonia uniflora</name>
    <dbReference type="NCBI Taxonomy" id="39325"/>
    <lineage>
        <taxon>Eukaryota</taxon>
        <taxon>Viridiplantae</taxon>
        <taxon>Streptophyta</taxon>
        <taxon>Embryophyta</taxon>
        <taxon>Tracheophyta</taxon>
        <taxon>Spermatophyta</taxon>
        <taxon>Magnoliopsida</taxon>
        <taxon>Ranunculales</taxon>
        <taxon>Circaeasteraceae</taxon>
        <taxon>Kingdonia</taxon>
    </lineage>
</organism>
<dbReference type="InterPro" id="IPR036318">
    <property type="entry name" value="FAD-bd_PCMH-like_sf"/>
</dbReference>